<keyword evidence="3" id="KW-1185">Reference proteome</keyword>
<evidence type="ECO:0000313" key="2">
    <source>
        <dbReference type="EMBL" id="TRY15311.1"/>
    </source>
</evidence>
<dbReference type="SUPFAM" id="SSF52833">
    <property type="entry name" value="Thioredoxin-like"/>
    <property type="match status" value="1"/>
</dbReference>
<dbReference type="InterPro" id="IPR008554">
    <property type="entry name" value="Glutaredoxin-like"/>
</dbReference>
<evidence type="ECO:0000256" key="1">
    <source>
        <dbReference type="SAM" id="Phobius"/>
    </source>
</evidence>
<protein>
    <submittedName>
        <fullName evidence="2">Glutaredoxin family protein</fullName>
    </submittedName>
</protein>
<sequence>MIRRCRWTLNVTLIFTIPGYLLIVVKHTNYILFHTDACHLCELAAALLTQAGVLFTHQDICDDEDLAEQYGIRIPVLKQIDTNKELNWPFDIDTLKEFLGA</sequence>
<feature type="transmembrane region" description="Helical" evidence="1">
    <location>
        <begin position="7"/>
        <end position="25"/>
    </location>
</feature>
<dbReference type="Pfam" id="PF05768">
    <property type="entry name" value="Glrx-like"/>
    <property type="match status" value="1"/>
</dbReference>
<organism evidence="2 3">
    <name type="scientific">Shewanella hanedai</name>
    <name type="common">Alteromonas hanedai</name>
    <dbReference type="NCBI Taxonomy" id="25"/>
    <lineage>
        <taxon>Bacteria</taxon>
        <taxon>Pseudomonadati</taxon>
        <taxon>Pseudomonadota</taxon>
        <taxon>Gammaproteobacteria</taxon>
        <taxon>Alteromonadales</taxon>
        <taxon>Shewanellaceae</taxon>
        <taxon>Shewanella</taxon>
    </lineage>
</organism>
<keyword evidence="1" id="KW-1133">Transmembrane helix</keyword>
<accession>A0A553JSF4</accession>
<keyword evidence="1" id="KW-0812">Transmembrane</keyword>
<dbReference type="Proteomes" id="UP000318126">
    <property type="component" value="Unassembled WGS sequence"/>
</dbReference>
<evidence type="ECO:0000313" key="3">
    <source>
        <dbReference type="Proteomes" id="UP000318126"/>
    </source>
</evidence>
<dbReference type="AlphaFoldDB" id="A0A553JSF4"/>
<comment type="caution">
    <text evidence="2">The sequence shown here is derived from an EMBL/GenBank/DDBJ whole genome shotgun (WGS) entry which is preliminary data.</text>
</comment>
<keyword evidence="1" id="KW-0472">Membrane</keyword>
<dbReference type="EMBL" id="VKGK01000005">
    <property type="protein sequence ID" value="TRY15311.1"/>
    <property type="molecule type" value="Genomic_DNA"/>
</dbReference>
<proteinExistence type="predicted"/>
<name>A0A553JSF4_SHEHA</name>
<dbReference type="Gene3D" id="3.40.30.10">
    <property type="entry name" value="Glutaredoxin"/>
    <property type="match status" value="1"/>
</dbReference>
<gene>
    <name evidence="2" type="ORF">FN961_06485</name>
</gene>
<reference evidence="3" key="1">
    <citation type="submission" date="2019-07" db="EMBL/GenBank/DDBJ databases">
        <title>Shewanella sp. YLB-08 draft genomic sequence.</title>
        <authorList>
            <person name="Yu L."/>
        </authorList>
    </citation>
    <scope>NUCLEOTIDE SEQUENCE [LARGE SCALE GENOMIC DNA]</scope>
    <source>
        <strain evidence="3">JCM 20706</strain>
    </source>
</reference>
<dbReference type="OrthoDB" id="8537427at2"/>
<dbReference type="InterPro" id="IPR036249">
    <property type="entry name" value="Thioredoxin-like_sf"/>
</dbReference>